<keyword evidence="8" id="KW-0408">Iron</keyword>
<dbReference type="OrthoDB" id="9768064at2"/>
<evidence type="ECO:0000256" key="3">
    <source>
        <dbReference type="ARBA" id="ARBA00008703"/>
    </source>
</evidence>
<comment type="cofactor">
    <cofactor evidence="1 11">
        <name>pyridoxal 5'-phosphate</name>
        <dbReference type="ChEBI" id="CHEBI:597326"/>
    </cofactor>
</comment>
<dbReference type="RefSeq" id="WP_129346968.1">
    <property type="nucleotide sequence ID" value="NZ_CP012670.1"/>
</dbReference>
<organism evidence="13 14">
    <name type="scientific">Sorangium cellulosum</name>
    <name type="common">Polyangium cellulosum</name>
    <dbReference type="NCBI Taxonomy" id="56"/>
    <lineage>
        <taxon>Bacteria</taxon>
        <taxon>Pseudomonadati</taxon>
        <taxon>Myxococcota</taxon>
        <taxon>Polyangia</taxon>
        <taxon>Polyangiales</taxon>
        <taxon>Polyangiaceae</taxon>
        <taxon>Sorangium</taxon>
    </lineage>
</organism>
<evidence type="ECO:0000259" key="12">
    <source>
        <dbReference type="Pfam" id="PF12544"/>
    </source>
</evidence>
<keyword evidence="6" id="KW-0479">Metal-binding</keyword>
<dbReference type="SFLD" id="SFLDG01070">
    <property type="entry name" value="PLP-dependent"/>
    <property type="match status" value="1"/>
</dbReference>
<dbReference type="InterPro" id="IPR025895">
    <property type="entry name" value="LAM_C_dom"/>
</dbReference>
<dbReference type="AlphaFoldDB" id="A0A4P2PXW8"/>
<feature type="domain" description="Lysine-2,3-aminomutase C-terminal" evidence="12">
    <location>
        <begin position="374"/>
        <end position="397"/>
    </location>
</feature>
<keyword evidence="7 11" id="KW-0663">Pyridoxal phosphate</keyword>
<keyword evidence="4" id="KW-0004">4Fe-4S</keyword>
<sequence length="462" mass="52439">MTTTSSLIELTKRIHDIVPLKPPVDPASLQHANLIEMPDFRRIPAYADVTDEQFLDHRWQAKKSITRPDKLLDTLRGMVSEEFIRDATKGFAHAPMSVRVSPYMLSLIDWDNPYSDPLRTQFIPLASRFLPDHPKLGLDSLHERADAPVPGLTHRYADKALFLPLDTCPVYCRFCTRSYAVGIDTEEVEKTHFKVDEERWQRAYAYIASRPELEDIVVSGGDAYNLRPEQIGAIGEALLRMPNIQRIRLATKGPAVMPQKILTDHEWIDAVTRTVELGRKLHKEVVIHTHFNHPNEITGITRDAMNKLFERGITVRNQSVLQRGVNDTPETMKLLVKRLGHVHVHPYYVYIHDLVRGVEDLRTTLATGLMIEKHVRGSTAGFNTPTFVVDAPGGGGKRDAHSYEHYDRTTGISVFEAPSVKPGQRYTYFDPIDQLPPEGRARWADPGEHQKMIDEALRGASR</sequence>
<gene>
    <name evidence="13" type="ORF">SOCEGT47_021710</name>
</gene>
<keyword evidence="5" id="KW-0949">S-adenosyl-L-methionine</keyword>
<evidence type="ECO:0000256" key="10">
    <source>
        <dbReference type="ARBA" id="ARBA00023235"/>
    </source>
</evidence>
<keyword evidence="9" id="KW-0411">Iron-sulfur</keyword>
<evidence type="ECO:0000256" key="6">
    <source>
        <dbReference type="ARBA" id="ARBA00022723"/>
    </source>
</evidence>
<dbReference type="GO" id="GO:0046872">
    <property type="term" value="F:metal ion binding"/>
    <property type="evidence" value="ECO:0007669"/>
    <property type="project" value="UniProtKB-KW"/>
</dbReference>
<proteinExistence type="inferred from homology"/>
<reference evidence="13 14" key="1">
    <citation type="submission" date="2015-09" db="EMBL/GenBank/DDBJ databases">
        <title>Sorangium comparison.</title>
        <authorList>
            <person name="Zaburannyi N."/>
            <person name="Bunk B."/>
            <person name="Overmann J."/>
            <person name="Mueller R."/>
        </authorList>
    </citation>
    <scope>NUCLEOTIDE SEQUENCE [LARGE SCALE GENOMIC DNA]</scope>
    <source>
        <strain evidence="13 14">So ceGT47</strain>
    </source>
</reference>
<accession>A0A4P2PXW8</accession>
<dbReference type="Proteomes" id="UP000295781">
    <property type="component" value="Chromosome"/>
</dbReference>
<dbReference type="InterPro" id="IPR003739">
    <property type="entry name" value="Lys_aminomutase/Glu_NH3_mut"/>
</dbReference>
<keyword evidence="10" id="KW-0413">Isomerase</keyword>
<dbReference type="InterPro" id="IPR013785">
    <property type="entry name" value="Aldolase_TIM"/>
</dbReference>
<dbReference type="PANTHER" id="PTHR30538">
    <property type="entry name" value="LYSINE 2,3-AMINOMUTASE-RELATED"/>
    <property type="match status" value="1"/>
</dbReference>
<evidence type="ECO:0000313" key="14">
    <source>
        <dbReference type="Proteomes" id="UP000295781"/>
    </source>
</evidence>
<dbReference type="InterPro" id="IPR007197">
    <property type="entry name" value="rSAM"/>
</dbReference>
<dbReference type="SFLD" id="SFLDS00029">
    <property type="entry name" value="Radical_SAM"/>
    <property type="match status" value="1"/>
</dbReference>
<evidence type="ECO:0000256" key="1">
    <source>
        <dbReference type="ARBA" id="ARBA00001933"/>
    </source>
</evidence>
<evidence type="ECO:0000256" key="11">
    <source>
        <dbReference type="PIRSR" id="PIRSR603739-50"/>
    </source>
</evidence>
<comment type="similarity">
    <text evidence="3">Belongs to the radical SAM superfamily. KamA family.</text>
</comment>
<dbReference type="Pfam" id="PF12544">
    <property type="entry name" value="LAM_C"/>
    <property type="match status" value="1"/>
</dbReference>
<dbReference type="GO" id="GO:0016853">
    <property type="term" value="F:isomerase activity"/>
    <property type="evidence" value="ECO:0007669"/>
    <property type="project" value="UniProtKB-KW"/>
</dbReference>
<dbReference type="EMBL" id="CP012670">
    <property type="protein sequence ID" value="AUX21684.1"/>
    <property type="molecule type" value="Genomic_DNA"/>
</dbReference>
<name>A0A4P2PXW8_SORCE</name>
<dbReference type="GO" id="GO:0051539">
    <property type="term" value="F:4 iron, 4 sulfur cluster binding"/>
    <property type="evidence" value="ECO:0007669"/>
    <property type="project" value="UniProtKB-KW"/>
</dbReference>
<dbReference type="PANTHER" id="PTHR30538:SF0">
    <property type="entry name" value="L-LYSINE 2,3-AMINOMUTASE AQ_1632-RELATED"/>
    <property type="match status" value="1"/>
</dbReference>
<evidence type="ECO:0000256" key="7">
    <source>
        <dbReference type="ARBA" id="ARBA00022898"/>
    </source>
</evidence>
<dbReference type="SUPFAM" id="SSF102114">
    <property type="entry name" value="Radical SAM enzymes"/>
    <property type="match status" value="1"/>
</dbReference>
<feature type="modified residue" description="N6-(pyridoxal phosphate)lysine" evidence="11">
    <location>
        <position position="397"/>
    </location>
</feature>
<protein>
    <submittedName>
        <fullName evidence="13">L-lysine 2,3-aminomutase</fullName>
    </submittedName>
</protein>
<evidence type="ECO:0000256" key="9">
    <source>
        <dbReference type="ARBA" id="ARBA00023014"/>
    </source>
</evidence>
<evidence type="ECO:0000256" key="8">
    <source>
        <dbReference type="ARBA" id="ARBA00023004"/>
    </source>
</evidence>
<comment type="cofactor">
    <cofactor evidence="2">
        <name>[4Fe-4S] cluster</name>
        <dbReference type="ChEBI" id="CHEBI:49883"/>
    </cofactor>
</comment>
<dbReference type="InterPro" id="IPR058240">
    <property type="entry name" value="rSAM_sf"/>
</dbReference>
<evidence type="ECO:0000256" key="5">
    <source>
        <dbReference type="ARBA" id="ARBA00022691"/>
    </source>
</evidence>
<evidence type="ECO:0000256" key="2">
    <source>
        <dbReference type="ARBA" id="ARBA00001966"/>
    </source>
</evidence>
<dbReference type="NCBIfam" id="TIGR00238">
    <property type="entry name" value="KamA family radical SAM protein"/>
    <property type="match status" value="1"/>
</dbReference>
<dbReference type="Gene3D" id="3.20.20.70">
    <property type="entry name" value="Aldolase class I"/>
    <property type="match status" value="1"/>
</dbReference>
<dbReference type="CDD" id="cd01335">
    <property type="entry name" value="Radical_SAM"/>
    <property type="match status" value="1"/>
</dbReference>
<evidence type="ECO:0000256" key="4">
    <source>
        <dbReference type="ARBA" id="ARBA00022485"/>
    </source>
</evidence>
<evidence type="ECO:0000313" key="13">
    <source>
        <dbReference type="EMBL" id="AUX21684.1"/>
    </source>
</evidence>